<feature type="region of interest" description="Disordered" evidence="2">
    <location>
        <begin position="929"/>
        <end position="1114"/>
    </location>
</feature>
<feature type="compositionally biased region" description="Low complexity" evidence="2">
    <location>
        <begin position="401"/>
        <end position="410"/>
    </location>
</feature>
<feature type="compositionally biased region" description="Polar residues" evidence="2">
    <location>
        <begin position="127"/>
        <end position="147"/>
    </location>
</feature>
<organism evidence="4 5">
    <name type="scientific">Aspergillus fumigatus</name>
    <name type="common">Neosartorya fumigata</name>
    <dbReference type="NCBI Taxonomy" id="746128"/>
    <lineage>
        <taxon>Eukaryota</taxon>
        <taxon>Fungi</taxon>
        <taxon>Dikarya</taxon>
        <taxon>Ascomycota</taxon>
        <taxon>Pezizomycotina</taxon>
        <taxon>Eurotiomycetes</taxon>
        <taxon>Eurotiomycetidae</taxon>
        <taxon>Eurotiales</taxon>
        <taxon>Aspergillaceae</taxon>
        <taxon>Aspergillus</taxon>
        <taxon>Aspergillus subgen. Fumigati</taxon>
    </lineage>
</organism>
<feature type="region of interest" description="Disordered" evidence="2">
    <location>
        <begin position="1146"/>
        <end position="1170"/>
    </location>
</feature>
<feature type="compositionally biased region" description="Basic and acidic residues" evidence="2">
    <location>
        <begin position="1038"/>
        <end position="1053"/>
    </location>
</feature>
<reference evidence="4" key="1">
    <citation type="submission" date="2021-08" db="EMBL/GenBank/DDBJ databases">
        <title>Global Aspergillus fumigatus from environmental and clinical sources.</title>
        <authorList>
            <person name="Barber A."/>
            <person name="Sae-Ong T."/>
        </authorList>
    </citation>
    <scope>NUCLEOTIDE SEQUENCE</scope>
    <source>
        <strain evidence="4">NRZ-2016-071</strain>
    </source>
</reference>
<keyword evidence="1" id="KW-0175">Coiled coil</keyword>
<feature type="compositionally biased region" description="Polar residues" evidence="2">
    <location>
        <begin position="687"/>
        <end position="702"/>
    </location>
</feature>
<feature type="compositionally biased region" description="Polar residues" evidence="2">
    <location>
        <begin position="1150"/>
        <end position="1161"/>
    </location>
</feature>
<evidence type="ECO:0000313" key="5">
    <source>
        <dbReference type="Proteomes" id="UP000813423"/>
    </source>
</evidence>
<sequence length="1305" mass="140638">MSQHPPASAIGGPPRTQQWPRSHIFPSTSMPSSLATHLPFSQDISSAHQPQDNGNQPYNYNDLTNINMTSSLPGLGGPVAGFPLPPPPFPFMGQFTPSQFNTPSFPPIQMPPLRYPPLSIPAANIQAPSRPSSGDLRSQANSVSINDADSRAARTPITRKDYDREEGELTDMEMTMPTSSENAGLAETRDDAIPSTLTQQNGYTTGTCNTTTLARDKESRRSPAAKSCDPSTLDLEEGEASSTGSHISARESESPYDPPGSGNPDPFMSNGASGASSHEDTSFSATKDVSGPHGSGKLVAQLRIQAQGALLRLAPHNIRYSELVREGINPAVLRQLYEEVGIRVPTPQLEGVSPAINPPTKPVDVPGKPAGAGLDSASSSSVDNGPAPVALDRSKGETETPVAAAAANAPAPAPTSTIQHSTTAKPLERKEVIARMLAAKAAKTSGMPSTPQTDSAKEALSSESSVSALVGKDTPASSGRETPPKEKDIRTREKNKAKTELARQRIEQLKKQGLVRSQQKAQIDPMRRDEIPQSNGNSPAPVSQVSNTPMIQHPLPDRPPDPESTVPSRIPGLFMTELSEPSGTRVRGLVIDSTPQPHVNQRKRPRASDFDEPSLTLKGSHNGVNHSATEDRLIIEVSDDEFYGDDENEKMEIDPAGKTTLEGGSIGPEGLSGTVPSSADFLPQRPVASSQGISASATPQSHKNLDQEDLRKKDLEIQAMRRRIAELEQRKKAKLAASRTQSPRPSEVAVSSSAISPTSVDQERPTSNVISEPVDHKLPPQLALLKADTEAIPSVPVNNPVNSEKLSSESIARISALKDIDHLNEMRSKLLRKKEIESGVPALEVEIQKSEARLAEVKLEEQNLLHDIAKGKEGRQQLLDELHSLDLELKGLTLEELEIAQRALDAKEQVQASDKGSTHLQSCEARYGSSLPDIPATESRSQGAACPVEGSPGSRLASGAEPSATSDLSLDAERSDHAVDPANDAASSSPSESLGSAMDESADSSEDSVPADHEEPMECETPTPEPSLHAALSGIPATDRKPVEDEMTPDHALSEQQRTLHAPDAGDAGDVFNPNADEVQKLEKQSSRESSISDAYEPPEPEAESSPSDSVYTPPFSPVSLASVKSAEVSRFERADMPLMGKVQEVEVQPGTSSPHGLSNDETQEEKTPRYTPYVSPLRWFKAYRYHPRFTENVSGGFRSLTYSHNIDSEKYLCPYEATGGVCNDRSCDLQHFRDITLSDDKILVQMGSLREGKTPEEKDQYIAGLKQIINDMRRDKVKDFNTVATEIAAYRRRFLQDPSRVLPL</sequence>
<dbReference type="InterPro" id="IPR039278">
    <property type="entry name" value="Red1"/>
</dbReference>
<name>A0A9P8NMD6_ASPFM</name>
<feature type="compositionally biased region" description="Polar residues" evidence="2">
    <location>
        <begin position="532"/>
        <end position="550"/>
    </location>
</feature>
<feature type="compositionally biased region" description="Acidic residues" evidence="2">
    <location>
        <begin position="637"/>
        <end position="649"/>
    </location>
</feature>
<feature type="compositionally biased region" description="Basic and acidic residues" evidence="2">
    <location>
        <begin position="148"/>
        <end position="163"/>
    </location>
</feature>
<accession>A0A9P8NMD6</accession>
<protein>
    <recommendedName>
        <fullName evidence="3">Putative zinc-finger domain-containing protein</fullName>
    </recommendedName>
</protein>
<feature type="coiled-coil region" evidence="1">
    <location>
        <begin position="840"/>
        <end position="895"/>
    </location>
</feature>
<feature type="region of interest" description="Disordered" evidence="2">
    <location>
        <begin position="1"/>
        <end position="65"/>
    </location>
</feature>
<evidence type="ECO:0000313" key="4">
    <source>
        <dbReference type="EMBL" id="KAH1907649.1"/>
    </source>
</evidence>
<dbReference type="Proteomes" id="UP000813423">
    <property type="component" value="Unassembled WGS sequence"/>
</dbReference>
<dbReference type="OMA" id="PHNIRYS"/>
<dbReference type="Pfam" id="PF10650">
    <property type="entry name" value="zf-C3H1"/>
    <property type="match status" value="1"/>
</dbReference>
<feature type="compositionally biased region" description="Low complexity" evidence="2">
    <location>
        <begin position="198"/>
        <end position="212"/>
    </location>
</feature>
<feature type="compositionally biased region" description="Polar residues" evidence="2">
    <location>
        <begin position="42"/>
        <end position="65"/>
    </location>
</feature>
<feature type="compositionally biased region" description="Basic and acidic residues" evidence="2">
    <location>
        <begin position="1078"/>
        <end position="1087"/>
    </location>
</feature>
<feature type="compositionally biased region" description="Low complexity" evidence="2">
    <location>
        <begin position="982"/>
        <end position="999"/>
    </location>
</feature>
<dbReference type="EMBL" id="JAIBSC010000026">
    <property type="protein sequence ID" value="KAH1907649.1"/>
    <property type="molecule type" value="Genomic_DNA"/>
</dbReference>
<evidence type="ECO:0000256" key="2">
    <source>
        <dbReference type="SAM" id="MobiDB-lite"/>
    </source>
</evidence>
<comment type="caution">
    <text evidence="4">The sequence shown here is derived from an EMBL/GenBank/DDBJ whole genome shotgun (WGS) entry which is preliminary data.</text>
</comment>
<dbReference type="PANTHER" id="PTHR21563">
    <property type="entry name" value="ZINC FINGER C3H1 DOMAIN-CONTAINING PROTEIN"/>
    <property type="match status" value="1"/>
</dbReference>
<dbReference type="GO" id="GO:0000178">
    <property type="term" value="C:exosome (RNase complex)"/>
    <property type="evidence" value="ECO:0007669"/>
    <property type="project" value="TreeGrafter"/>
</dbReference>
<feature type="region of interest" description="Disordered" evidence="2">
    <location>
        <begin position="728"/>
        <end position="775"/>
    </location>
</feature>
<dbReference type="InterPro" id="IPR019607">
    <property type="entry name" value="Putative_zinc-finger_domain"/>
</dbReference>
<dbReference type="PANTHER" id="PTHR21563:SF3">
    <property type="entry name" value="ZINC FINGER C3H1 DOMAIN-CONTAINING PROTEIN"/>
    <property type="match status" value="1"/>
</dbReference>
<feature type="region of interest" description="Disordered" evidence="2">
    <location>
        <begin position="351"/>
        <end position="716"/>
    </location>
</feature>
<feature type="compositionally biased region" description="Basic and acidic residues" evidence="2">
    <location>
        <begin position="482"/>
        <end position="510"/>
    </location>
</feature>
<feature type="compositionally biased region" description="Polar residues" evidence="2">
    <location>
        <begin position="738"/>
        <end position="770"/>
    </location>
</feature>
<gene>
    <name evidence="4" type="ORF">KXV57_004139</name>
</gene>
<feature type="region of interest" description="Disordered" evidence="2">
    <location>
        <begin position="194"/>
        <end position="293"/>
    </location>
</feature>
<feature type="compositionally biased region" description="Polar residues" evidence="2">
    <location>
        <begin position="415"/>
        <end position="424"/>
    </location>
</feature>
<feature type="compositionally biased region" description="Polar residues" evidence="2">
    <location>
        <begin position="617"/>
        <end position="627"/>
    </location>
</feature>
<proteinExistence type="predicted"/>
<feature type="compositionally biased region" description="Polar residues" evidence="2">
    <location>
        <begin position="270"/>
        <end position="287"/>
    </location>
</feature>
<feature type="region of interest" description="Disordered" evidence="2">
    <location>
        <begin position="127"/>
        <end position="169"/>
    </location>
</feature>
<evidence type="ECO:0000259" key="3">
    <source>
        <dbReference type="Pfam" id="PF10650"/>
    </source>
</evidence>
<feature type="domain" description="Putative zinc-finger" evidence="3">
    <location>
        <begin position="1213"/>
        <end position="1234"/>
    </location>
</feature>
<feature type="compositionally biased region" description="Polar residues" evidence="2">
    <location>
        <begin position="15"/>
        <end position="35"/>
    </location>
</feature>
<feature type="compositionally biased region" description="Low complexity" evidence="2">
    <location>
        <begin position="458"/>
        <end position="470"/>
    </location>
</feature>
<feature type="compositionally biased region" description="Basic and acidic residues" evidence="2">
    <location>
        <begin position="703"/>
        <end position="716"/>
    </location>
</feature>
<evidence type="ECO:0000256" key="1">
    <source>
        <dbReference type="SAM" id="Coils"/>
    </source>
</evidence>
<dbReference type="GO" id="GO:0005634">
    <property type="term" value="C:nucleus"/>
    <property type="evidence" value="ECO:0007669"/>
    <property type="project" value="TreeGrafter"/>
</dbReference>